<dbReference type="Proteomes" id="UP000076722">
    <property type="component" value="Unassembled WGS sequence"/>
</dbReference>
<sequence>MNERLFELETEALHLSRSAEAFGKELLLNASSHHVLVGKAVRMLAREYDTTFPCVVDKVPITPSDCVALSSGLRSLSGEFIVLQPSNVEVLSAGTCETAFYNRQTTADLQVCLDDWAGLVAGLNAACPGDFAQCQGESLTGVIGQQWIIQITLSARRTNFAFMINEWIQASELWKNKQNQDRESPVF</sequence>
<keyword evidence="2" id="KW-1185">Reference proteome</keyword>
<gene>
    <name evidence="1" type="ORF">SISNIDRAFT_464865</name>
</gene>
<name>A0A164WNP3_9AGAM</name>
<protein>
    <submittedName>
        <fullName evidence="1">Uncharacterized protein</fullName>
    </submittedName>
</protein>
<accession>A0A164WNP3</accession>
<dbReference type="EMBL" id="KV419402">
    <property type="protein sequence ID" value="KZS95212.1"/>
    <property type="molecule type" value="Genomic_DNA"/>
</dbReference>
<evidence type="ECO:0000313" key="1">
    <source>
        <dbReference type="EMBL" id="KZS95212.1"/>
    </source>
</evidence>
<organism evidence="1 2">
    <name type="scientific">Sistotremastrum niveocremeum HHB9708</name>
    <dbReference type="NCBI Taxonomy" id="1314777"/>
    <lineage>
        <taxon>Eukaryota</taxon>
        <taxon>Fungi</taxon>
        <taxon>Dikarya</taxon>
        <taxon>Basidiomycota</taxon>
        <taxon>Agaricomycotina</taxon>
        <taxon>Agaricomycetes</taxon>
        <taxon>Sistotremastrales</taxon>
        <taxon>Sistotremastraceae</taxon>
        <taxon>Sertulicium</taxon>
        <taxon>Sertulicium niveocremeum</taxon>
    </lineage>
</organism>
<reference evidence="1 2" key="1">
    <citation type="journal article" date="2016" name="Mol. Biol. Evol.">
        <title>Comparative Genomics of Early-Diverging Mushroom-Forming Fungi Provides Insights into the Origins of Lignocellulose Decay Capabilities.</title>
        <authorList>
            <person name="Nagy L.G."/>
            <person name="Riley R."/>
            <person name="Tritt A."/>
            <person name="Adam C."/>
            <person name="Daum C."/>
            <person name="Floudas D."/>
            <person name="Sun H."/>
            <person name="Yadav J.S."/>
            <person name="Pangilinan J."/>
            <person name="Larsson K.H."/>
            <person name="Matsuura K."/>
            <person name="Barry K."/>
            <person name="Labutti K."/>
            <person name="Kuo R."/>
            <person name="Ohm R.A."/>
            <person name="Bhattacharya S.S."/>
            <person name="Shirouzu T."/>
            <person name="Yoshinaga Y."/>
            <person name="Martin F.M."/>
            <person name="Grigoriev I.V."/>
            <person name="Hibbett D.S."/>
        </authorList>
    </citation>
    <scope>NUCLEOTIDE SEQUENCE [LARGE SCALE GENOMIC DNA]</scope>
    <source>
        <strain evidence="1 2">HHB9708</strain>
    </source>
</reference>
<evidence type="ECO:0000313" key="2">
    <source>
        <dbReference type="Proteomes" id="UP000076722"/>
    </source>
</evidence>
<proteinExistence type="predicted"/>
<dbReference type="AlphaFoldDB" id="A0A164WNP3"/>